<feature type="chain" id="PRO_5034676831" description="Secreted protein" evidence="1">
    <location>
        <begin position="25"/>
        <end position="76"/>
    </location>
</feature>
<dbReference type="EMBL" id="KV722391">
    <property type="protein sequence ID" value="OCH91101.1"/>
    <property type="molecule type" value="Genomic_DNA"/>
</dbReference>
<dbReference type="AlphaFoldDB" id="A0A8E2AV13"/>
<evidence type="ECO:0000256" key="1">
    <source>
        <dbReference type="SAM" id="SignalP"/>
    </source>
</evidence>
<gene>
    <name evidence="2" type="ORF">OBBRIDRAFT_792613</name>
</gene>
<evidence type="ECO:0000313" key="3">
    <source>
        <dbReference type="Proteomes" id="UP000250043"/>
    </source>
</evidence>
<accession>A0A8E2AV13</accession>
<keyword evidence="3" id="KW-1185">Reference proteome</keyword>
<reference evidence="2 3" key="1">
    <citation type="submission" date="2016-07" db="EMBL/GenBank/DDBJ databases">
        <title>Draft genome of the white-rot fungus Obba rivulosa 3A-2.</title>
        <authorList>
            <consortium name="DOE Joint Genome Institute"/>
            <person name="Miettinen O."/>
            <person name="Riley R."/>
            <person name="Acob R."/>
            <person name="Barry K."/>
            <person name="Cullen D."/>
            <person name="De Vries R."/>
            <person name="Hainaut M."/>
            <person name="Hatakka A."/>
            <person name="Henrissat B."/>
            <person name="Hilden K."/>
            <person name="Kuo R."/>
            <person name="Labutti K."/>
            <person name="Lipzen A."/>
            <person name="Makela M.R."/>
            <person name="Sandor L."/>
            <person name="Spatafora J.W."/>
            <person name="Grigoriev I.V."/>
            <person name="Hibbett D.S."/>
        </authorList>
    </citation>
    <scope>NUCLEOTIDE SEQUENCE [LARGE SCALE GENOMIC DNA]</scope>
    <source>
        <strain evidence="2 3">3A-2</strain>
    </source>
</reference>
<evidence type="ECO:0000313" key="2">
    <source>
        <dbReference type="EMBL" id="OCH91101.1"/>
    </source>
</evidence>
<proteinExistence type="predicted"/>
<dbReference type="OrthoDB" id="10397772at2759"/>
<name>A0A8E2AV13_9APHY</name>
<evidence type="ECO:0008006" key="4">
    <source>
        <dbReference type="Google" id="ProtNLM"/>
    </source>
</evidence>
<protein>
    <recommendedName>
        <fullName evidence="4">Secreted protein</fullName>
    </recommendedName>
</protein>
<organism evidence="2 3">
    <name type="scientific">Obba rivulosa</name>
    <dbReference type="NCBI Taxonomy" id="1052685"/>
    <lineage>
        <taxon>Eukaryota</taxon>
        <taxon>Fungi</taxon>
        <taxon>Dikarya</taxon>
        <taxon>Basidiomycota</taxon>
        <taxon>Agaricomycotina</taxon>
        <taxon>Agaricomycetes</taxon>
        <taxon>Polyporales</taxon>
        <taxon>Gelatoporiaceae</taxon>
        <taxon>Obba</taxon>
    </lineage>
</organism>
<keyword evidence="1" id="KW-0732">Signal</keyword>
<sequence length="76" mass="7842">MLSRLYAALAITIAVCLLATPTFASPVDASLPIVSGSHAHGGIAINYPRSETSAAWKLAHLKQSVPVSRPAANSDS</sequence>
<feature type="signal peptide" evidence="1">
    <location>
        <begin position="1"/>
        <end position="24"/>
    </location>
</feature>
<dbReference type="Proteomes" id="UP000250043">
    <property type="component" value="Unassembled WGS sequence"/>
</dbReference>